<name>A0ACA9KS98_9GLOM</name>
<sequence length="133" mass="15434">MENQLTTQTSTACQCYFNIFLEEKPLCKGDLRIISSSTPVSEEQHQKLEGKYLCQTHYNQEQQTKKKGQTKTKDALINLPVRFCKVLELDSTTKICHRCIKFTDNDSDYVTNHNYIPATKWLPQTTNTIQKKI</sequence>
<accession>A0ACA9KS98</accession>
<gene>
    <name evidence="1" type="ORF">SPELUC_LOCUS2530</name>
</gene>
<comment type="caution">
    <text evidence="1">The sequence shown here is derived from an EMBL/GenBank/DDBJ whole genome shotgun (WGS) entry which is preliminary data.</text>
</comment>
<dbReference type="Proteomes" id="UP000789366">
    <property type="component" value="Unassembled WGS sequence"/>
</dbReference>
<dbReference type="EMBL" id="CAJVPW010001712">
    <property type="protein sequence ID" value="CAG8490329.1"/>
    <property type="molecule type" value="Genomic_DNA"/>
</dbReference>
<keyword evidence="2" id="KW-1185">Reference proteome</keyword>
<organism evidence="1 2">
    <name type="scientific">Cetraspora pellucida</name>
    <dbReference type="NCBI Taxonomy" id="1433469"/>
    <lineage>
        <taxon>Eukaryota</taxon>
        <taxon>Fungi</taxon>
        <taxon>Fungi incertae sedis</taxon>
        <taxon>Mucoromycota</taxon>
        <taxon>Glomeromycotina</taxon>
        <taxon>Glomeromycetes</taxon>
        <taxon>Diversisporales</taxon>
        <taxon>Gigasporaceae</taxon>
        <taxon>Cetraspora</taxon>
    </lineage>
</organism>
<reference evidence="1" key="1">
    <citation type="submission" date="2021-06" db="EMBL/GenBank/DDBJ databases">
        <authorList>
            <person name="Kallberg Y."/>
            <person name="Tangrot J."/>
            <person name="Rosling A."/>
        </authorList>
    </citation>
    <scope>NUCLEOTIDE SEQUENCE</scope>
    <source>
        <strain evidence="1">28 12/20/2015</strain>
    </source>
</reference>
<protein>
    <submittedName>
        <fullName evidence="1">13294_t:CDS:1</fullName>
    </submittedName>
</protein>
<evidence type="ECO:0000313" key="2">
    <source>
        <dbReference type="Proteomes" id="UP000789366"/>
    </source>
</evidence>
<evidence type="ECO:0000313" key="1">
    <source>
        <dbReference type="EMBL" id="CAG8490329.1"/>
    </source>
</evidence>
<proteinExistence type="predicted"/>